<organism evidence="1 2">
    <name type="scientific">Sorangium atrum</name>
    <dbReference type="NCBI Taxonomy" id="2995308"/>
    <lineage>
        <taxon>Bacteria</taxon>
        <taxon>Pseudomonadati</taxon>
        <taxon>Myxococcota</taxon>
        <taxon>Polyangia</taxon>
        <taxon>Polyangiales</taxon>
        <taxon>Polyangiaceae</taxon>
        <taxon>Sorangium</taxon>
    </lineage>
</organism>
<dbReference type="Proteomes" id="UP001217485">
    <property type="component" value="Unassembled WGS sequence"/>
</dbReference>
<comment type="caution">
    <text evidence="1">The sequence shown here is derived from an EMBL/GenBank/DDBJ whole genome shotgun (WGS) entry which is preliminary data.</text>
</comment>
<keyword evidence="2" id="KW-1185">Reference proteome</keyword>
<protein>
    <recommendedName>
        <fullName evidence="3">Lipoprotein</fullName>
    </recommendedName>
</protein>
<evidence type="ECO:0008006" key="3">
    <source>
        <dbReference type="Google" id="ProtNLM"/>
    </source>
</evidence>
<name>A0ABT5C8L6_9BACT</name>
<gene>
    <name evidence="1" type="ORF">POL72_27420</name>
</gene>
<dbReference type="PROSITE" id="PS51257">
    <property type="entry name" value="PROKAR_LIPOPROTEIN"/>
    <property type="match status" value="1"/>
</dbReference>
<dbReference type="RefSeq" id="WP_272098632.1">
    <property type="nucleotide sequence ID" value="NZ_JAQNDK010000003.1"/>
</dbReference>
<evidence type="ECO:0000313" key="1">
    <source>
        <dbReference type="EMBL" id="MDC0681501.1"/>
    </source>
</evidence>
<proteinExistence type="predicted"/>
<evidence type="ECO:0000313" key="2">
    <source>
        <dbReference type="Proteomes" id="UP001217485"/>
    </source>
</evidence>
<dbReference type="EMBL" id="JAQNDK010000003">
    <property type="protein sequence ID" value="MDC0681501.1"/>
    <property type="molecule type" value="Genomic_DNA"/>
</dbReference>
<reference evidence="1 2" key="1">
    <citation type="submission" date="2023-01" db="EMBL/GenBank/DDBJ databases">
        <title>Minimal conservation of predation-associated metabolite biosynthetic gene clusters underscores biosynthetic potential of Myxococcota including descriptions for ten novel species: Archangium lansinium sp. nov., Myxococcus landrumus sp. nov., Nannocystis bai.</title>
        <authorList>
            <person name="Ahearne A."/>
            <person name="Stevens C."/>
            <person name="Dowd S."/>
        </authorList>
    </citation>
    <scope>NUCLEOTIDE SEQUENCE [LARGE SCALE GENOMIC DNA]</scope>
    <source>
        <strain evidence="1 2">WIWO2</strain>
    </source>
</reference>
<sequence>MQNKAWMVAALLVVGCGGADLPEGWEDAEAIEGLTQSECKAGAYDDTVQEALVATPERGAVRLEYRAAQFRCDQEVEGFVRIAGSRVDVLVQPVDMDPGAVAGCDCRYDIGMAIKGLSKGALGVELYRRWDNINEPNDPKKIGSTEVQIP</sequence>
<accession>A0ABT5C8L6</accession>